<evidence type="ECO:0000256" key="3">
    <source>
        <dbReference type="ARBA" id="ARBA00022737"/>
    </source>
</evidence>
<name>A0AAN8KE83_PATCE</name>
<feature type="region of interest" description="Disordered" evidence="5">
    <location>
        <begin position="42"/>
        <end position="63"/>
    </location>
</feature>
<dbReference type="InterPro" id="IPR057884">
    <property type="entry name" value="FN3_RIM-BP1/2/3"/>
</dbReference>
<feature type="compositionally biased region" description="Basic and acidic residues" evidence="5">
    <location>
        <begin position="43"/>
        <end position="59"/>
    </location>
</feature>
<evidence type="ECO:0000256" key="2">
    <source>
        <dbReference type="ARBA" id="ARBA00022443"/>
    </source>
</evidence>
<dbReference type="GO" id="GO:0007274">
    <property type="term" value="P:neuromuscular synaptic transmission"/>
    <property type="evidence" value="ECO:0007669"/>
    <property type="project" value="TreeGrafter"/>
</dbReference>
<dbReference type="Proteomes" id="UP001347796">
    <property type="component" value="Unassembled WGS sequence"/>
</dbReference>
<dbReference type="CDD" id="cd12012">
    <property type="entry name" value="SH3_RIM-BP_2"/>
    <property type="match status" value="1"/>
</dbReference>
<dbReference type="AlphaFoldDB" id="A0AAN8KE83"/>
<dbReference type="Gene3D" id="2.60.40.10">
    <property type="entry name" value="Immunoglobulins"/>
    <property type="match status" value="3"/>
</dbReference>
<feature type="domain" description="Fibronectin type-III" evidence="7">
    <location>
        <begin position="191"/>
        <end position="280"/>
    </location>
</feature>
<feature type="compositionally biased region" description="Polar residues" evidence="5">
    <location>
        <begin position="862"/>
        <end position="898"/>
    </location>
</feature>
<dbReference type="FunFam" id="2.30.30.40:FF:000006">
    <property type="entry name" value="RIMS-binding protein 2 isoform X1"/>
    <property type="match status" value="1"/>
</dbReference>
<feature type="compositionally biased region" description="Polar residues" evidence="5">
    <location>
        <begin position="1033"/>
        <end position="1053"/>
    </location>
</feature>
<dbReference type="GO" id="GO:0045202">
    <property type="term" value="C:synapse"/>
    <property type="evidence" value="ECO:0007669"/>
    <property type="project" value="GOC"/>
</dbReference>
<keyword evidence="9" id="KW-1185">Reference proteome</keyword>
<keyword evidence="2 4" id="KW-0728">SH3 domain</keyword>
<comment type="caution">
    <text evidence="8">The sequence shown here is derived from an EMBL/GenBank/DDBJ whole genome shotgun (WGS) entry which is preliminary data.</text>
</comment>
<dbReference type="Gene3D" id="2.30.30.40">
    <property type="entry name" value="SH3 Domains"/>
    <property type="match status" value="3"/>
</dbReference>
<reference evidence="8 9" key="1">
    <citation type="submission" date="2024-01" db="EMBL/GenBank/DDBJ databases">
        <title>The genome of the rayed Mediterranean limpet Patella caerulea (Linnaeus, 1758).</title>
        <authorList>
            <person name="Anh-Thu Weber A."/>
            <person name="Halstead-Nussloch G."/>
        </authorList>
    </citation>
    <scope>NUCLEOTIDE SEQUENCE [LARGE SCALE GENOMIC DNA]</scope>
    <source>
        <strain evidence="8">AATW-2023a</strain>
        <tissue evidence="8">Whole specimen</tissue>
    </source>
</reference>
<feature type="region of interest" description="Disordered" evidence="5">
    <location>
        <begin position="862"/>
        <end position="900"/>
    </location>
</feature>
<dbReference type="FunFam" id="2.30.30.40:FF:000023">
    <property type="entry name" value="RIMS-binding protein 2 isoform F"/>
    <property type="match status" value="1"/>
</dbReference>
<dbReference type="InterPro" id="IPR040325">
    <property type="entry name" value="RIMBP1/2/3"/>
</dbReference>
<evidence type="ECO:0000256" key="1">
    <source>
        <dbReference type="ARBA" id="ARBA00010749"/>
    </source>
</evidence>
<gene>
    <name evidence="8" type="ORF">SNE40_001890</name>
</gene>
<dbReference type="CDD" id="cd12013">
    <property type="entry name" value="SH3_RIM-BP_3"/>
    <property type="match status" value="1"/>
</dbReference>
<evidence type="ECO:0000256" key="4">
    <source>
        <dbReference type="PROSITE-ProRule" id="PRU00192"/>
    </source>
</evidence>
<dbReference type="SMART" id="SM00326">
    <property type="entry name" value="SH3"/>
    <property type="match status" value="3"/>
</dbReference>
<dbReference type="PROSITE" id="PS50853">
    <property type="entry name" value="FN3"/>
    <property type="match status" value="2"/>
</dbReference>
<feature type="region of interest" description="Disordered" evidence="5">
    <location>
        <begin position="575"/>
        <end position="775"/>
    </location>
</feature>
<feature type="region of interest" description="Disordered" evidence="5">
    <location>
        <begin position="491"/>
        <end position="520"/>
    </location>
</feature>
<evidence type="ECO:0000259" key="6">
    <source>
        <dbReference type="PROSITE" id="PS50002"/>
    </source>
</evidence>
<dbReference type="PANTHER" id="PTHR14234:SF19">
    <property type="entry name" value="RIM-BINDING PROTEIN, ISOFORM F"/>
    <property type="match status" value="1"/>
</dbReference>
<accession>A0AAN8KE83</accession>
<evidence type="ECO:0000313" key="9">
    <source>
        <dbReference type="Proteomes" id="UP001347796"/>
    </source>
</evidence>
<evidence type="ECO:0000256" key="5">
    <source>
        <dbReference type="SAM" id="MobiDB-lite"/>
    </source>
</evidence>
<dbReference type="InterPro" id="IPR036116">
    <property type="entry name" value="FN3_sf"/>
</dbReference>
<dbReference type="CDD" id="cd00063">
    <property type="entry name" value="FN3"/>
    <property type="match status" value="2"/>
</dbReference>
<dbReference type="InterPro" id="IPR001452">
    <property type="entry name" value="SH3_domain"/>
</dbReference>
<dbReference type="InterPro" id="IPR013783">
    <property type="entry name" value="Ig-like_fold"/>
</dbReference>
<dbReference type="SUPFAM" id="SSF50044">
    <property type="entry name" value="SH3-domain"/>
    <property type="match status" value="3"/>
</dbReference>
<protein>
    <recommendedName>
        <fullName evidence="10">RIMS-binding protein 2</fullName>
    </recommendedName>
</protein>
<evidence type="ECO:0000259" key="7">
    <source>
        <dbReference type="PROSITE" id="PS50853"/>
    </source>
</evidence>
<dbReference type="SUPFAM" id="SSF49265">
    <property type="entry name" value="Fibronectin type III"/>
    <property type="match status" value="1"/>
</dbReference>
<dbReference type="SMART" id="SM00060">
    <property type="entry name" value="FN3"/>
    <property type="match status" value="3"/>
</dbReference>
<sequence length="1069" mass="117355">MADVKRDSCEDVVKQQEKITSVSKKKKSKRKRSKCCSCCCVSETEKEDSGMESNKEMKNPQEIALSDSRISSLSKKGQIYVYVAKYDYDPYTQSPNETPDSELPLNAGDYVLVFGEMDEDGFYEGELVDGRKGLVPSNFIEQVDSDHLADFHAAMAMAHSTVPVVDDGNLNRLKEEFDEYESSIKEPDVAYPRALSLDRQLSNGIYISWKPPDGGSNTEVQCYQVYVDGKLKSSVRGNERTKALVENIDMKQLHRVCVRCVTKSGHSSKDAQCTILVGKDSLPVPSEVRVSDVTATCATINWLPGNTNYQHSILVNGREASVVHAGVCRYTLTGLDPGTSHRIIVRAKNQSLNYDDERSRKRLEQLSAATEFRTKDAGPPDPPIGVQLETGPQEGTLLLTWIPVSLKTDENSSSSGVVIGYNIYIDGRKAKEATGATNDHIILYSADFNGYIPKQISVRTLASDGTESDESELLTLNNNLIKEISAGKNKPITPEVNIKAPEPRKLPKTTKQTGHAGPDTDEEIESAFLVNVEEEQKTSNAAVDPQYVEPYLESSSSELSDIQEVEEDLISTEETNSIAASGEAGGQLANQMKKSPRPVPSPRPASRKKSPSPGNVTSVEAGGHHGKHLSVNSNRDIPAIEITRDSSTEKSFEDEGVNSPKSAFSDNQSKSKSSPKESPRKTPEPLRRTHVPPKQEFGSGGAFRDASRHKQELAESDRQRQEVRSRDGKSTRSPVSPAYDRANTNPSRSRHSSGYSGHGDYDENGDVDSISGEINPPMDDNHVRLFIALFDYDPTIMSPNVEYIDEELPFREGQILKVYGDKDADGFYRGECNGQMGYIPCNMVSEIHIDDPELVDQLISESQGNPVSKSHLQTADKQIRNSQSASSQLTPNGISSSDGGAGKRRMVALYDYDPQELSPNVDSEIELSFKAGDIIMVSGDMDEDGFYMGEMNGVRGFVPSNFLQDSPLYDDEVLESASMVSPSRSGGSISTVSRQSESLNNVGVRGGITDMHVAPSPGSDGSADYTHRRNIATHRTSTTELRQPRPGSNNSPEVANARRQAQEKRRNFE</sequence>
<dbReference type="InterPro" id="IPR035755">
    <property type="entry name" value="RIM-BP_SH3_3"/>
</dbReference>
<feature type="region of interest" description="Disordered" evidence="5">
    <location>
        <begin position="1007"/>
        <end position="1069"/>
    </location>
</feature>
<dbReference type="Pfam" id="PF07653">
    <property type="entry name" value="SH3_2"/>
    <property type="match status" value="2"/>
</dbReference>
<feature type="compositionally biased region" description="Basic and acidic residues" evidence="5">
    <location>
        <begin position="674"/>
        <end position="687"/>
    </location>
</feature>
<dbReference type="FunFam" id="2.30.30.40:FF:000016">
    <property type="entry name" value="RIMS-binding protein 2 isoform X2"/>
    <property type="match status" value="1"/>
</dbReference>
<dbReference type="PROSITE" id="PS50002">
    <property type="entry name" value="SH3"/>
    <property type="match status" value="3"/>
</dbReference>
<comment type="similarity">
    <text evidence="1">Belongs to the RIMBP family.</text>
</comment>
<feature type="compositionally biased region" description="Basic and acidic residues" evidence="5">
    <location>
        <begin position="1060"/>
        <end position="1069"/>
    </location>
</feature>
<keyword evidence="3" id="KW-0677">Repeat</keyword>
<feature type="compositionally biased region" description="Basic and acidic residues" evidence="5">
    <location>
        <begin position="705"/>
        <end position="730"/>
    </location>
</feature>
<dbReference type="InterPro" id="IPR036028">
    <property type="entry name" value="SH3-like_dom_sf"/>
</dbReference>
<dbReference type="InterPro" id="IPR035753">
    <property type="entry name" value="RIM-BP_SH3_2"/>
</dbReference>
<evidence type="ECO:0008006" key="10">
    <source>
        <dbReference type="Google" id="ProtNLM"/>
    </source>
</evidence>
<feature type="domain" description="SH3" evidence="6">
    <location>
        <begin position="77"/>
        <end position="145"/>
    </location>
</feature>
<feature type="domain" description="SH3" evidence="6">
    <location>
        <begin position="781"/>
        <end position="849"/>
    </location>
</feature>
<dbReference type="Pfam" id="PF25523">
    <property type="entry name" value="Ig_RIMBP2"/>
    <property type="match status" value="2"/>
</dbReference>
<dbReference type="InterPro" id="IPR003961">
    <property type="entry name" value="FN3_dom"/>
</dbReference>
<feature type="compositionally biased region" description="Polar residues" evidence="5">
    <location>
        <begin position="659"/>
        <end position="668"/>
    </location>
</feature>
<evidence type="ECO:0000313" key="8">
    <source>
        <dbReference type="EMBL" id="KAK6189925.1"/>
    </source>
</evidence>
<dbReference type="CDD" id="cd12014">
    <property type="entry name" value="SH3_RIM-BP_1"/>
    <property type="match status" value="1"/>
</dbReference>
<feature type="domain" description="Fibronectin type-III" evidence="7">
    <location>
        <begin position="284"/>
        <end position="377"/>
    </location>
</feature>
<dbReference type="PANTHER" id="PTHR14234">
    <property type="entry name" value="RIM BINDING PROTEIN-RELATED"/>
    <property type="match status" value="1"/>
</dbReference>
<feature type="domain" description="SH3" evidence="6">
    <location>
        <begin position="901"/>
        <end position="968"/>
    </location>
</feature>
<dbReference type="EMBL" id="JAZGQO010000002">
    <property type="protein sequence ID" value="KAK6189925.1"/>
    <property type="molecule type" value="Genomic_DNA"/>
</dbReference>
<proteinExistence type="inferred from homology"/>
<dbReference type="PRINTS" id="PR00452">
    <property type="entry name" value="SH3DOMAIN"/>
</dbReference>
<feature type="compositionally biased region" description="Basic and acidic residues" evidence="5">
    <location>
        <begin position="642"/>
        <end position="653"/>
    </location>
</feature>
<organism evidence="8 9">
    <name type="scientific">Patella caerulea</name>
    <name type="common">Rayed Mediterranean limpet</name>
    <dbReference type="NCBI Taxonomy" id="87958"/>
    <lineage>
        <taxon>Eukaryota</taxon>
        <taxon>Metazoa</taxon>
        <taxon>Spiralia</taxon>
        <taxon>Lophotrochozoa</taxon>
        <taxon>Mollusca</taxon>
        <taxon>Gastropoda</taxon>
        <taxon>Patellogastropoda</taxon>
        <taxon>Patelloidea</taxon>
        <taxon>Patellidae</taxon>
        <taxon>Patella</taxon>
    </lineage>
</organism>
<dbReference type="Pfam" id="PF14604">
    <property type="entry name" value="SH3_9"/>
    <property type="match status" value="1"/>
</dbReference>